<dbReference type="AlphaFoldDB" id="A0A8K0IPC2"/>
<reference evidence="1" key="2">
    <citation type="submission" date="2019-07" db="EMBL/GenBank/DDBJ databases">
        <authorList>
            <person name="Yang Y."/>
            <person name="Bocs S."/>
            <person name="Baudouin L."/>
        </authorList>
    </citation>
    <scope>NUCLEOTIDE SEQUENCE</scope>
    <source>
        <tissue evidence="1">Spear leaf of Hainan Tall coconut</tissue>
    </source>
</reference>
<organism evidence="1 2">
    <name type="scientific">Cocos nucifera</name>
    <name type="common">Coconut palm</name>
    <dbReference type="NCBI Taxonomy" id="13894"/>
    <lineage>
        <taxon>Eukaryota</taxon>
        <taxon>Viridiplantae</taxon>
        <taxon>Streptophyta</taxon>
        <taxon>Embryophyta</taxon>
        <taxon>Tracheophyta</taxon>
        <taxon>Spermatophyta</taxon>
        <taxon>Magnoliopsida</taxon>
        <taxon>Liliopsida</taxon>
        <taxon>Arecaceae</taxon>
        <taxon>Arecoideae</taxon>
        <taxon>Cocoseae</taxon>
        <taxon>Attaleinae</taxon>
        <taxon>Cocos</taxon>
    </lineage>
</organism>
<reference evidence="1" key="1">
    <citation type="journal article" date="2017" name="Gigascience">
        <title>The genome draft of coconut (Cocos nucifera).</title>
        <authorList>
            <person name="Xiao Y."/>
            <person name="Xu P."/>
            <person name="Fan H."/>
            <person name="Baudouin L."/>
            <person name="Xia W."/>
            <person name="Bocs S."/>
            <person name="Xu J."/>
            <person name="Li Q."/>
            <person name="Guo A."/>
            <person name="Zhou L."/>
            <person name="Li J."/>
            <person name="Wu Y."/>
            <person name="Ma Z."/>
            <person name="Armero A."/>
            <person name="Issali A.E."/>
            <person name="Liu N."/>
            <person name="Peng M."/>
            <person name="Yang Y."/>
        </authorList>
    </citation>
    <scope>NUCLEOTIDE SEQUENCE</scope>
    <source>
        <tissue evidence="1">Spear leaf of Hainan Tall coconut</tissue>
    </source>
</reference>
<name>A0A8K0IPC2_COCNU</name>
<dbReference type="Proteomes" id="UP000797356">
    <property type="component" value="Chromosome 11"/>
</dbReference>
<accession>A0A8K0IPC2</accession>
<keyword evidence="2" id="KW-1185">Reference proteome</keyword>
<dbReference type="EMBL" id="CM017882">
    <property type="protein sequence ID" value="KAG1363673.1"/>
    <property type="molecule type" value="Genomic_DNA"/>
</dbReference>
<evidence type="ECO:0000313" key="2">
    <source>
        <dbReference type="Proteomes" id="UP000797356"/>
    </source>
</evidence>
<comment type="caution">
    <text evidence="1">The sequence shown here is derived from an EMBL/GenBank/DDBJ whole genome shotgun (WGS) entry which is preliminary data.</text>
</comment>
<evidence type="ECO:0000313" key="1">
    <source>
        <dbReference type="EMBL" id="KAG1363673.1"/>
    </source>
</evidence>
<proteinExistence type="predicted"/>
<gene>
    <name evidence="1" type="ORF">COCNU_11G005000</name>
</gene>
<sequence>MKAYKFFEGFMEEIMEALGEAFDSGFNSCKNLVRKFFLDLDLSGIIQEAGLTLASEMEAQSVLEVDLPAEAPQPALEVPTVLVKPKVKPSAPFEAPTATPTVVPPPNPAPAEVSALVEVISLEDETAATPAEASLPAEASQVNA</sequence>
<protein>
    <submittedName>
        <fullName evidence="1">Uncharacterized protein</fullName>
    </submittedName>
</protein>